<keyword evidence="4 6" id="KW-0472">Membrane</keyword>
<evidence type="ECO:0000256" key="6">
    <source>
        <dbReference type="SAM" id="Phobius"/>
    </source>
</evidence>
<dbReference type="AlphaFoldDB" id="A0A1Y2EQ13"/>
<name>A0A1Y2EQ13_PROLT</name>
<organism evidence="8 9">
    <name type="scientific">Protomyces lactucae-debilis</name>
    <dbReference type="NCBI Taxonomy" id="2754530"/>
    <lineage>
        <taxon>Eukaryota</taxon>
        <taxon>Fungi</taxon>
        <taxon>Dikarya</taxon>
        <taxon>Ascomycota</taxon>
        <taxon>Taphrinomycotina</taxon>
        <taxon>Taphrinomycetes</taxon>
        <taxon>Taphrinales</taxon>
        <taxon>Protomycetaceae</taxon>
        <taxon>Protomyces</taxon>
    </lineage>
</organism>
<dbReference type="GeneID" id="63786886"/>
<sequence>MNKQKDVDAPSLQEQVIASVLSSLVPAADQTDKRKGKGKGAQQSSDEPPPLDLIVLTRNFRQFSSRIGVFFKLQSGVAAIYTWQKPRETVSYGMIWTLLCLQPYLALALPFAAAVFGLLIPSFLQLHPPPPSNIPLPPDLDSWATSTGNAKHFGEKAEGRDFLINMRDIQNAMEDYVQAYDQIALVLTDYANFANEKKSSVTLVACCIGMLTALVLAAYVPVKFLALLSGWIVLLSGHKRFLPLLKHIQRMSASASEKVREQIAEKVEREYLDPERLPEKREVVVYEYCYKGNDAPGDKRVIYSGFSTIGNAGREDAFTTHNLDDVQPPPGFAFVQGSQWSREAADGKQPTFKATANKVAVEALQARSSKLAGKDRDDDARSSWTRSTLKRQVQRTLEPQKSV</sequence>
<protein>
    <submittedName>
        <fullName evidence="8">Integral peroxisomal membrane peroxin-domain-containing protein</fullName>
    </submittedName>
</protein>
<dbReference type="PANTHER" id="PTHR28304:SF2">
    <property type="entry name" value="PEROXISOMAL MEMBRANE PROTEIN PEX29"/>
    <property type="match status" value="1"/>
</dbReference>
<dbReference type="InterPro" id="IPR010482">
    <property type="entry name" value="TECPR1-like_DysF"/>
</dbReference>
<dbReference type="OrthoDB" id="74314at2759"/>
<keyword evidence="9" id="KW-1185">Reference proteome</keyword>
<evidence type="ECO:0000256" key="4">
    <source>
        <dbReference type="ARBA" id="ARBA00023136"/>
    </source>
</evidence>
<evidence type="ECO:0000256" key="5">
    <source>
        <dbReference type="SAM" id="MobiDB-lite"/>
    </source>
</evidence>
<feature type="compositionally biased region" description="Basic and acidic residues" evidence="5">
    <location>
        <begin position="372"/>
        <end position="381"/>
    </location>
</feature>
<evidence type="ECO:0000256" key="3">
    <source>
        <dbReference type="ARBA" id="ARBA00022989"/>
    </source>
</evidence>
<feature type="domain" description="TECPR1-like DysF" evidence="7">
    <location>
        <begin position="52"/>
        <end position="343"/>
    </location>
</feature>
<evidence type="ECO:0000313" key="9">
    <source>
        <dbReference type="Proteomes" id="UP000193685"/>
    </source>
</evidence>
<feature type="transmembrane region" description="Helical" evidence="6">
    <location>
        <begin position="104"/>
        <end position="124"/>
    </location>
</feature>
<dbReference type="PANTHER" id="PTHR28304">
    <property type="entry name" value="PEROXISOMAL MEMBRANE PROTEIN PEX29"/>
    <property type="match status" value="1"/>
</dbReference>
<evidence type="ECO:0000256" key="2">
    <source>
        <dbReference type="ARBA" id="ARBA00022692"/>
    </source>
</evidence>
<dbReference type="Proteomes" id="UP000193685">
    <property type="component" value="Unassembled WGS sequence"/>
</dbReference>
<feature type="transmembrane region" description="Helical" evidence="6">
    <location>
        <begin position="201"/>
        <end position="219"/>
    </location>
</feature>
<dbReference type="RefSeq" id="XP_040721861.1">
    <property type="nucleotide sequence ID" value="XM_040870287.1"/>
</dbReference>
<feature type="region of interest" description="Disordered" evidence="5">
    <location>
        <begin position="366"/>
        <end position="403"/>
    </location>
</feature>
<dbReference type="EMBL" id="MCFI01000033">
    <property type="protein sequence ID" value="ORY73681.1"/>
    <property type="molecule type" value="Genomic_DNA"/>
</dbReference>
<proteinExistence type="predicted"/>
<reference evidence="8 9" key="1">
    <citation type="submission" date="2016-07" db="EMBL/GenBank/DDBJ databases">
        <title>Pervasive Adenine N6-methylation of Active Genes in Fungi.</title>
        <authorList>
            <consortium name="DOE Joint Genome Institute"/>
            <person name="Mondo S.J."/>
            <person name="Dannebaum R.O."/>
            <person name="Kuo R.C."/>
            <person name="Labutti K."/>
            <person name="Haridas S."/>
            <person name="Kuo A."/>
            <person name="Salamov A."/>
            <person name="Ahrendt S.R."/>
            <person name="Lipzen A."/>
            <person name="Sullivan W."/>
            <person name="Andreopoulos W.B."/>
            <person name="Clum A."/>
            <person name="Lindquist E."/>
            <person name="Daum C."/>
            <person name="Ramamoorthy G.K."/>
            <person name="Gryganskyi A."/>
            <person name="Culley D."/>
            <person name="Magnuson J.K."/>
            <person name="James T.Y."/>
            <person name="O'Malley M.A."/>
            <person name="Stajich J.E."/>
            <person name="Spatafora J.W."/>
            <person name="Visel A."/>
            <person name="Grigoriev I.V."/>
        </authorList>
    </citation>
    <scope>NUCLEOTIDE SEQUENCE [LARGE SCALE GENOMIC DNA]</scope>
    <source>
        <strain evidence="8 9">12-1054</strain>
    </source>
</reference>
<evidence type="ECO:0000313" key="8">
    <source>
        <dbReference type="EMBL" id="ORY73681.1"/>
    </source>
</evidence>
<feature type="compositionally biased region" description="Polar residues" evidence="5">
    <location>
        <begin position="394"/>
        <end position="403"/>
    </location>
</feature>
<dbReference type="InterPro" id="IPR052816">
    <property type="entry name" value="Peroxisomal_Membrane_PEX28-32"/>
</dbReference>
<dbReference type="GO" id="GO:0005778">
    <property type="term" value="C:peroxisomal membrane"/>
    <property type="evidence" value="ECO:0007669"/>
    <property type="project" value="UniProtKB-ARBA"/>
</dbReference>
<feature type="region of interest" description="Disordered" evidence="5">
    <location>
        <begin position="27"/>
        <end position="50"/>
    </location>
</feature>
<feature type="transmembrane region" description="Helical" evidence="6">
    <location>
        <begin position="67"/>
        <end position="84"/>
    </location>
</feature>
<comment type="caution">
    <text evidence="8">The sequence shown here is derived from an EMBL/GenBank/DDBJ whole genome shotgun (WGS) entry which is preliminary data.</text>
</comment>
<gene>
    <name evidence="8" type="ORF">BCR37DRAFT_384728</name>
</gene>
<dbReference type="GO" id="GO:0007031">
    <property type="term" value="P:peroxisome organization"/>
    <property type="evidence" value="ECO:0007669"/>
    <property type="project" value="TreeGrafter"/>
</dbReference>
<comment type="subcellular location">
    <subcellularLocation>
        <location evidence="1">Membrane</location>
        <topology evidence="1">Multi-pass membrane protein</topology>
    </subcellularLocation>
</comment>
<evidence type="ECO:0000256" key="1">
    <source>
        <dbReference type="ARBA" id="ARBA00004141"/>
    </source>
</evidence>
<dbReference type="Pfam" id="PF06398">
    <property type="entry name" value="Pex24p"/>
    <property type="match status" value="1"/>
</dbReference>
<accession>A0A1Y2EQ13</accession>
<keyword evidence="3 6" id="KW-1133">Transmembrane helix</keyword>
<keyword evidence="2 6" id="KW-0812">Transmembrane</keyword>
<dbReference type="STRING" id="56484.A0A1Y2EQ13"/>
<evidence type="ECO:0000259" key="7">
    <source>
        <dbReference type="Pfam" id="PF06398"/>
    </source>
</evidence>